<dbReference type="InterPro" id="IPR004358">
    <property type="entry name" value="Sig_transdc_His_kin-like_C"/>
</dbReference>
<dbReference type="InterPro" id="IPR036097">
    <property type="entry name" value="HisK_dim/P_sf"/>
</dbReference>
<dbReference type="Proteomes" id="UP001596445">
    <property type="component" value="Unassembled WGS sequence"/>
</dbReference>
<dbReference type="AlphaFoldDB" id="A0ABD5W7C5"/>
<protein>
    <submittedName>
        <fullName evidence="6">ATP-binding protein</fullName>
    </submittedName>
</protein>
<feature type="domain" description="Response regulatory" evidence="4">
    <location>
        <begin position="8"/>
        <end position="120"/>
    </location>
</feature>
<evidence type="ECO:0000256" key="2">
    <source>
        <dbReference type="PROSITE-ProRule" id="PRU00169"/>
    </source>
</evidence>
<evidence type="ECO:0000259" key="5">
    <source>
        <dbReference type="PROSITE" id="PS50112"/>
    </source>
</evidence>
<dbReference type="CDD" id="cd00075">
    <property type="entry name" value="HATPase"/>
    <property type="match status" value="1"/>
</dbReference>
<evidence type="ECO:0000259" key="4">
    <source>
        <dbReference type="PROSITE" id="PS50110"/>
    </source>
</evidence>
<dbReference type="PANTHER" id="PTHR43547:SF2">
    <property type="entry name" value="HYBRID SIGNAL TRANSDUCTION HISTIDINE KINASE C"/>
    <property type="match status" value="1"/>
</dbReference>
<dbReference type="PROSITE" id="PS50112">
    <property type="entry name" value="PAS"/>
    <property type="match status" value="1"/>
</dbReference>
<dbReference type="CDD" id="cd00130">
    <property type="entry name" value="PAS"/>
    <property type="match status" value="1"/>
</dbReference>
<dbReference type="PROSITE" id="PS50109">
    <property type="entry name" value="HIS_KIN"/>
    <property type="match status" value="1"/>
</dbReference>
<feature type="domain" description="Histidine kinase" evidence="3">
    <location>
        <begin position="258"/>
        <end position="465"/>
    </location>
</feature>
<keyword evidence="6" id="KW-0547">Nucleotide-binding</keyword>
<dbReference type="Pfam" id="PF02518">
    <property type="entry name" value="HATPase_c"/>
    <property type="match status" value="1"/>
</dbReference>
<dbReference type="InterPro" id="IPR005467">
    <property type="entry name" value="His_kinase_dom"/>
</dbReference>
<dbReference type="Pfam" id="PF00072">
    <property type="entry name" value="Response_reg"/>
    <property type="match status" value="1"/>
</dbReference>
<dbReference type="InterPro" id="IPR000014">
    <property type="entry name" value="PAS"/>
</dbReference>
<dbReference type="SMART" id="SM00448">
    <property type="entry name" value="REC"/>
    <property type="match status" value="1"/>
</dbReference>
<feature type="modified residue" description="4-aspartylphosphate" evidence="2">
    <location>
        <position position="58"/>
    </location>
</feature>
<dbReference type="InterPro" id="IPR013656">
    <property type="entry name" value="PAS_4"/>
</dbReference>
<dbReference type="Gene3D" id="3.40.50.2300">
    <property type="match status" value="1"/>
</dbReference>
<keyword evidence="7" id="KW-1185">Reference proteome</keyword>
<dbReference type="SUPFAM" id="SSF55874">
    <property type="entry name" value="ATPase domain of HSP90 chaperone/DNA topoisomerase II/histidine kinase"/>
    <property type="match status" value="1"/>
</dbReference>
<dbReference type="SUPFAM" id="SSF52172">
    <property type="entry name" value="CheY-like"/>
    <property type="match status" value="1"/>
</dbReference>
<evidence type="ECO:0000256" key="1">
    <source>
        <dbReference type="ARBA" id="ARBA00022553"/>
    </source>
</evidence>
<accession>A0ABD5W7C5</accession>
<dbReference type="Pfam" id="PF08448">
    <property type="entry name" value="PAS_4"/>
    <property type="match status" value="1"/>
</dbReference>
<dbReference type="Gene3D" id="3.30.565.10">
    <property type="entry name" value="Histidine kinase-like ATPase, C-terminal domain"/>
    <property type="match status" value="1"/>
</dbReference>
<dbReference type="InterPro" id="IPR003594">
    <property type="entry name" value="HATPase_dom"/>
</dbReference>
<dbReference type="SUPFAM" id="SSF55785">
    <property type="entry name" value="PYP-like sensor domain (PAS domain)"/>
    <property type="match status" value="1"/>
</dbReference>
<dbReference type="SUPFAM" id="SSF47384">
    <property type="entry name" value="Homodimeric domain of signal transducing histidine kinase"/>
    <property type="match status" value="1"/>
</dbReference>
<keyword evidence="1 2" id="KW-0597">Phosphoprotein</keyword>
<dbReference type="PRINTS" id="PR00344">
    <property type="entry name" value="BCTRLSENSOR"/>
</dbReference>
<dbReference type="InterPro" id="IPR035965">
    <property type="entry name" value="PAS-like_dom_sf"/>
</dbReference>
<proteinExistence type="predicted"/>
<reference evidence="6 7" key="1">
    <citation type="journal article" date="2019" name="Int. J. Syst. Evol. Microbiol.">
        <title>The Global Catalogue of Microorganisms (GCM) 10K type strain sequencing project: providing services to taxonomists for standard genome sequencing and annotation.</title>
        <authorList>
            <consortium name="The Broad Institute Genomics Platform"/>
            <consortium name="The Broad Institute Genome Sequencing Center for Infectious Disease"/>
            <person name="Wu L."/>
            <person name="Ma J."/>
        </authorList>
    </citation>
    <scope>NUCLEOTIDE SEQUENCE [LARGE SCALE GENOMIC DNA]</scope>
    <source>
        <strain evidence="6 7">JCM 30072</strain>
    </source>
</reference>
<dbReference type="GO" id="GO:0005524">
    <property type="term" value="F:ATP binding"/>
    <property type="evidence" value="ECO:0007669"/>
    <property type="project" value="UniProtKB-KW"/>
</dbReference>
<feature type="domain" description="PAS" evidence="5">
    <location>
        <begin position="129"/>
        <end position="199"/>
    </location>
</feature>
<dbReference type="SMART" id="SM00091">
    <property type="entry name" value="PAS"/>
    <property type="match status" value="1"/>
</dbReference>
<dbReference type="SMART" id="SM00387">
    <property type="entry name" value="HATPase_c"/>
    <property type="match status" value="1"/>
</dbReference>
<gene>
    <name evidence="6" type="ORF">ACFQQG_11110</name>
</gene>
<name>A0ABD5W7C5_9EURY</name>
<evidence type="ECO:0000313" key="6">
    <source>
        <dbReference type="EMBL" id="MFC7058627.1"/>
    </source>
</evidence>
<dbReference type="NCBIfam" id="TIGR00229">
    <property type="entry name" value="sensory_box"/>
    <property type="match status" value="1"/>
</dbReference>
<dbReference type="PROSITE" id="PS50110">
    <property type="entry name" value="RESPONSE_REGULATORY"/>
    <property type="match status" value="1"/>
</dbReference>
<dbReference type="InterPro" id="IPR011006">
    <property type="entry name" value="CheY-like_superfamily"/>
</dbReference>
<comment type="caution">
    <text evidence="6">The sequence shown here is derived from an EMBL/GenBank/DDBJ whole genome shotgun (WGS) entry which is preliminary data.</text>
</comment>
<sequence length="477" mass="52482">MVRTDSITVLVVDDSDFFVSMLADKLTTEYNITTKMATNAADALAELRDGDVDCIVSDYEMPETSGLELYEMVDADVPFVLLTAQGDESTASRAISIGVDDYLLKGAVMEKSLDLLVNRIQNVIEQRRTQRKYEQLIDNTPDGIAQLSLDGEILAANEAVATEFGVAQSDLVGRQLSEFLPEDVAAGRLEECKRALTTDNAVTFQDSIGVRHFHNIAVPLPTAGNESVQLVSREITHQKHNERKLEQKNESLAMINRIVRHDINNDLQLLVSWSEQLEDHVDEAGRTFLERIQSTSDHMAELTATARDFVRSLESEDDPDLEPVALRGVLETEIEKKRASYADATIVAEDFPQVTVRANELLSSVFGNLLSNAVRHNGADNPEVRVGVEETDTNVRVRIEDNGPGIPDDRKQDIFGKGKTDADSPGTGLGLFLVSTLVDQYDGRIWAEDGDPGGAAFVVELPTTDQEPQNGAPPDWT</sequence>
<evidence type="ECO:0000259" key="3">
    <source>
        <dbReference type="PROSITE" id="PS50109"/>
    </source>
</evidence>
<organism evidence="6 7">
    <name type="scientific">Halovenus salina</name>
    <dbReference type="NCBI Taxonomy" id="1510225"/>
    <lineage>
        <taxon>Archaea</taxon>
        <taxon>Methanobacteriati</taxon>
        <taxon>Methanobacteriota</taxon>
        <taxon>Stenosarchaea group</taxon>
        <taxon>Halobacteria</taxon>
        <taxon>Halobacteriales</taxon>
        <taxon>Haloarculaceae</taxon>
        <taxon>Halovenus</taxon>
    </lineage>
</organism>
<dbReference type="GeneID" id="76630641"/>
<dbReference type="EMBL" id="JBHSZI010000001">
    <property type="protein sequence ID" value="MFC7058627.1"/>
    <property type="molecule type" value="Genomic_DNA"/>
</dbReference>
<dbReference type="CDD" id="cd00156">
    <property type="entry name" value="REC"/>
    <property type="match status" value="1"/>
</dbReference>
<dbReference type="InterPro" id="IPR001789">
    <property type="entry name" value="Sig_transdc_resp-reg_receiver"/>
</dbReference>
<dbReference type="PANTHER" id="PTHR43547">
    <property type="entry name" value="TWO-COMPONENT HISTIDINE KINASE"/>
    <property type="match status" value="1"/>
</dbReference>
<evidence type="ECO:0000313" key="7">
    <source>
        <dbReference type="Proteomes" id="UP001596445"/>
    </source>
</evidence>
<dbReference type="RefSeq" id="WP_267161342.1">
    <property type="nucleotide sequence ID" value="NZ_CP112972.1"/>
</dbReference>
<keyword evidence="6" id="KW-0067">ATP-binding</keyword>
<dbReference type="Gene3D" id="3.30.450.20">
    <property type="entry name" value="PAS domain"/>
    <property type="match status" value="1"/>
</dbReference>
<dbReference type="InterPro" id="IPR036890">
    <property type="entry name" value="HATPase_C_sf"/>
</dbReference>